<evidence type="ECO:0000256" key="3">
    <source>
        <dbReference type="ARBA" id="ARBA00022450"/>
    </source>
</evidence>
<protein>
    <submittedName>
        <fullName evidence="6">Peptide synthetase</fullName>
    </submittedName>
</protein>
<dbReference type="InterPro" id="IPR036736">
    <property type="entry name" value="ACP-like_sf"/>
</dbReference>
<evidence type="ECO:0000313" key="6">
    <source>
        <dbReference type="EMBL" id="AQH32485.1"/>
    </source>
</evidence>
<dbReference type="NCBIfam" id="NF003417">
    <property type="entry name" value="PRK04813.1"/>
    <property type="match status" value="2"/>
</dbReference>
<comment type="similarity">
    <text evidence="2">Belongs to the ATP-dependent AMP-binding enzyme family.</text>
</comment>
<dbReference type="SUPFAM" id="SSF52777">
    <property type="entry name" value="CoA-dependent acyltransferases"/>
    <property type="match status" value="4"/>
</dbReference>
<dbReference type="Gene3D" id="3.30.300.30">
    <property type="match status" value="2"/>
</dbReference>
<organism evidence="6">
    <name type="scientific">Fischerella sp. CENA161</name>
    <dbReference type="NCBI Taxonomy" id="548826"/>
    <lineage>
        <taxon>Bacteria</taxon>
        <taxon>Bacillati</taxon>
        <taxon>Cyanobacteriota</taxon>
        <taxon>Cyanophyceae</taxon>
        <taxon>Nostocales</taxon>
        <taxon>Hapalosiphonaceae</taxon>
        <taxon>Fischerella</taxon>
    </lineage>
</organism>
<dbReference type="FunFam" id="1.10.1200.10:FF:000005">
    <property type="entry name" value="Nonribosomal peptide synthetase 1"/>
    <property type="match status" value="1"/>
</dbReference>
<sequence>MVAEKSQKSKNVELIYPLSPMQQGMLFHSIYTPDSGVYCTQTLITISASINIVAFQRAWEKVVERYSVLRTLFLWEKRQQPLQIVRKQVDLPWNYEDWRNFSPKEQQEHLDSLLQTERQTGFQLNQAPLMRCHLIRLSDQTYEFLWNRHHIILDGWSLPIIYQDVLTFYKSENQGQSCYLPPPRPYQDYIVWLKQQDLSVAENFWRRTLEGFTAPTPLMVDRPLVHSSGVQPTYQEQEINLSRATTQGLESLGLQYGLTLSTLLQAAWAILLSRYSGEPEVLFGVTVSGRPASLPAVENMVGLFINTLPLRVSIPSSELIIPWLQKLQQKQAELQEYAYSTLAEVQRLSDVPPGVPLFESLVVFENYPMDSLSEEPNQLLPISKVENFEETNYPLTVAAIPKKELLIKFSYDTSRFTNNTIVRMAGHLQTLLTAIVANPQQQVADLPLLTEVERHQLLVEWNNTQADYPQDKSIHQLFEEQVERNPDAVAVIFENQKLNYQQLNEQANQLAHYLRTKGVEPEVLVGIFVERSIEMVVGLLGILKAGGAYLPLDPSYPTERLTHMISDAAVPILLTPLSLVDFLPANQAEVVCLDSDWHVIANYSQHNPVNWVTSENLAYVIYTSGSTGKPKGVMNIHRGIYNNLLRTIDAYPTTTGGTYGEQSQRILHIGLLSFDVSILEIFWSLTSGSTLVVAKPKGHKDIAYLINLIFQQQVTQVIFVPSMLRVFLQQSNLEICSCLKRVFCGGEALSYELTQRFFERLDCELHNLYGPTEATIYTTFWQCQPQSNDQVIPIGRPIANTQTYILDQYLQPVPIGIVGELHIGGVQLARGYLNQPELTNQKFISNPFGQGRLYKTGDLARYLSEGNIEYLGRIDHQVKLRGLRIELGEIESVLDTHPHVEQTVVVLRTDTSENQRLVAYIVRRDNSLTQSELRQFLQKKLPVYMIPSAFVMLSDLPLNPSGKIDIKKLPLPDETSIVKSTYLPPRNQTESILANIWQQVLQVSNIGVYDNFFDLGGHSLKAIALVSQIQEKLALPFQLKEVFSHPTIAEQAELLTTCASISVPQIPHLSEQETYQTSHAQRRFFVLQQMDLNNVAYHIVSALKIEGNFDLGAFEKAMQVLIARHESLRTSFVLVNGEPRQRVLANFDFSVGFQDWTHKPNAESQIIEIIKQYREPFNLEISPLLRSNIYKLSEQKYILFLEIHHIICDGWSMDLLAKECLTYYNYFVKGLQPNPEKLPIQYKDYAVWQANILRSEDNRKNLDYWRQKLDNGQIPRVHLPTDFQRPSIKTFNGSHLSWTFKPELVSELRGICQQTESTLFMALSAAVKVLLYRYSGQYDIAIGTEIATRNHPQLQSLIGLFLNTLVIRDQIEPKQGYKNLLNKVRKTVTEAFEHADYPFDILVEELAISREINRTPLFDVLVLLQNFDQPGVIEEIQIESLDLLTPTSKFDLSFVFSEHNDKLRLDLIYNTDLFQAERMEKCLSYFDELLTEMVVNPSQPICEISLLSPTEIALVKKFIEPIPRLEKRTVIHDFIDQVKATPDKTSIVYPGEEFSYQELDIITNSWASILNFLGIQKDTICGVMLEGDYRQVLGMLAVFKAGGIYLPLRLDEPEERFSRMMLKTSPTIVVVNNENLGTVKPRLAILSKPPQILVVTDHEIQQYYQWNGINYQCLPVVASNDEKPLIMPDADDSNYIMFTSGSTGEPKAILGSHGSLRHFINWEKQEFGINQDWRCLQIAQINFDAYLRETLVTLCSGGTLYIPNSTDREDSERLLLKLGEWQINLLHTVPSVMRLFLNIGRNLANADQLLKNLRVFVLGGEPLFVKELCEWHQVFGSQAEFVNIYGASETTFVKHFHRIADPNKITYARVPGGKTLPEAVFAVIDGTRPCAVGEVGEIFVKSPYLTKGYYQDENLTNSVFVPNPLNYGTDVVYRTGDLGRLLPDLTVEVIGRSDNQIKLNGVRIELAEIEDALAGIDGVKKVVVIAQKQDESVTITAYYQGDENINYQHISNQLKQVLPIYMQPNYLMQLADFPLLPNGKINRLALPKPEANISQTSNEITNFNQQEVLLASIWNELLEVDVSDANQSFFELGGNSLKAMRLVSHIRNNFGVTLRLREIFTQNTLKAQALLIKSRQ</sequence>
<dbReference type="GO" id="GO:0005829">
    <property type="term" value="C:cytosol"/>
    <property type="evidence" value="ECO:0007669"/>
    <property type="project" value="TreeGrafter"/>
</dbReference>
<dbReference type="GO" id="GO:0003824">
    <property type="term" value="F:catalytic activity"/>
    <property type="evidence" value="ECO:0007669"/>
    <property type="project" value="InterPro"/>
</dbReference>
<dbReference type="GO" id="GO:0043041">
    <property type="term" value="P:amino acid activation for nonribosomal peptide biosynthetic process"/>
    <property type="evidence" value="ECO:0007669"/>
    <property type="project" value="TreeGrafter"/>
</dbReference>
<dbReference type="InterPro" id="IPR045851">
    <property type="entry name" value="AMP-bd_C_sf"/>
</dbReference>
<evidence type="ECO:0000259" key="5">
    <source>
        <dbReference type="PROSITE" id="PS50075"/>
    </source>
</evidence>
<dbReference type="Gene3D" id="3.30.559.30">
    <property type="entry name" value="Nonribosomal peptide synthetase, condensation domain"/>
    <property type="match status" value="2"/>
</dbReference>
<dbReference type="GO" id="GO:0031177">
    <property type="term" value="F:phosphopantetheine binding"/>
    <property type="evidence" value="ECO:0007669"/>
    <property type="project" value="InterPro"/>
</dbReference>
<dbReference type="PROSITE" id="PS00012">
    <property type="entry name" value="PHOSPHOPANTETHEINE"/>
    <property type="match status" value="2"/>
</dbReference>
<dbReference type="InterPro" id="IPR001242">
    <property type="entry name" value="Condensation_dom"/>
</dbReference>
<dbReference type="Pfam" id="PF00501">
    <property type="entry name" value="AMP-binding"/>
    <property type="match status" value="2"/>
</dbReference>
<comment type="cofactor">
    <cofactor evidence="1">
        <name>pantetheine 4'-phosphate</name>
        <dbReference type="ChEBI" id="CHEBI:47942"/>
    </cofactor>
</comment>
<dbReference type="GO" id="GO:0008610">
    <property type="term" value="P:lipid biosynthetic process"/>
    <property type="evidence" value="ECO:0007669"/>
    <property type="project" value="UniProtKB-ARBA"/>
</dbReference>
<dbReference type="SUPFAM" id="SSF56801">
    <property type="entry name" value="Acetyl-CoA synthetase-like"/>
    <property type="match status" value="2"/>
</dbReference>
<dbReference type="FunFam" id="3.40.50.12780:FF:000012">
    <property type="entry name" value="Non-ribosomal peptide synthetase"/>
    <property type="match status" value="1"/>
</dbReference>
<dbReference type="Gene3D" id="3.30.559.10">
    <property type="entry name" value="Chloramphenicol acetyltransferase-like domain"/>
    <property type="match status" value="2"/>
</dbReference>
<dbReference type="EMBL" id="KX891213">
    <property type="protein sequence ID" value="AQH32485.1"/>
    <property type="molecule type" value="Genomic_DNA"/>
</dbReference>
<evidence type="ECO:0000256" key="2">
    <source>
        <dbReference type="ARBA" id="ARBA00006432"/>
    </source>
</evidence>
<evidence type="ECO:0000256" key="4">
    <source>
        <dbReference type="ARBA" id="ARBA00022553"/>
    </source>
</evidence>
<dbReference type="FunFam" id="3.30.300.30:FF:000010">
    <property type="entry name" value="Enterobactin synthetase component F"/>
    <property type="match status" value="1"/>
</dbReference>
<dbReference type="Gene3D" id="3.40.50.12780">
    <property type="entry name" value="N-terminal domain of ligase-like"/>
    <property type="match status" value="1"/>
</dbReference>
<dbReference type="Gene3D" id="3.40.50.980">
    <property type="match status" value="2"/>
</dbReference>
<dbReference type="Pfam" id="PF13193">
    <property type="entry name" value="AMP-binding_C"/>
    <property type="match status" value="1"/>
</dbReference>
<dbReference type="FunFam" id="3.40.50.980:FF:000001">
    <property type="entry name" value="Non-ribosomal peptide synthetase"/>
    <property type="match status" value="1"/>
</dbReference>
<dbReference type="Pfam" id="PF00668">
    <property type="entry name" value="Condensation"/>
    <property type="match status" value="2"/>
</dbReference>
<dbReference type="GO" id="GO:0044550">
    <property type="term" value="P:secondary metabolite biosynthetic process"/>
    <property type="evidence" value="ECO:0007669"/>
    <property type="project" value="UniProtKB-ARBA"/>
</dbReference>
<accession>A0A1Q0AKU6</accession>
<keyword evidence="4" id="KW-0597">Phosphoprotein</keyword>
<name>A0A1Q0AKU6_9CYAN</name>
<dbReference type="InterPro" id="IPR023213">
    <property type="entry name" value="CAT-like_dom_sf"/>
</dbReference>
<dbReference type="CDD" id="cd19531">
    <property type="entry name" value="LCL_NRPS-like"/>
    <property type="match status" value="1"/>
</dbReference>
<dbReference type="PROSITE" id="PS50075">
    <property type="entry name" value="CARRIER"/>
    <property type="match status" value="2"/>
</dbReference>
<dbReference type="CDD" id="cd19543">
    <property type="entry name" value="DCL_NRPS"/>
    <property type="match status" value="1"/>
</dbReference>
<feature type="domain" description="Carrier" evidence="5">
    <location>
        <begin position="2061"/>
        <end position="2136"/>
    </location>
</feature>
<dbReference type="PANTHER" id="PTHR45527">
    <property type="entry name" value="NONRIBOSOMAL PEPTIDE SYNTHETASE"/>
    <property type="match status" value="1"/>
</dbReference>
<dbReference type="InterPro" id="IPR020845">
    <property type="entry name" value="AMP-binding_CS"/>
</dbReference>
<gene>
    <name evidence="6" type="primary">mcyB</name>
</gene>
<dbReference type="InterPro" id="IPR020806">
    <property type="entry name" value="PKS_PP-bd"/>
</dbReference>
<dbReference type="NCBIfam" id="TIGR01733">
    <property type="entry name" value="AA-adenyl-dom"/>
    <property type="match status" value="1"/>
</dbReference>
<dbReference type="Gene3D" id="2.30.38.10">
    <property type="entry name" value="Luciferase, Domain 3"/>
    <property type="match status" value="1"/>
</dbReference>
<dbReference type="SMART" id="SM00823">
    <property type="entry name" value="PKS_PP"/>
    <property type="match status" value="2"/>
</dbReference>
<dbReference type="SUPFAM" id="SSF47336">
    <property type="entry name" value="ACP-like"/>
    <property type="match status" value="2"/>
</dbReference>
<dbReference type="InterPro" id="IPR042099">
    <property type="entry name" value="ANL_N_sf"/>
</dbReference>
<dbReference type="PROSITE" id="PS00455">
    <property type="entry name" value="AMP_BINDING"/>
    <property type="match status" value="2"/>
</dbReference>
<dbReference type="InterPro" id="IPR009081">
    <property type="entry name" value="PP-bd_ACP"/>
</dbReference>
<dbReference type="InterPro" id="IPR000873">
    <property type="entry name" value="AMP-dep_synth/lig_dom"/>
</dbReference>
<reference evidence="6" key="1">
    <citation type="submission" date="2016-09" db="EMBL/GenBank/DDBJ databases">
        <title>Biosynthesis of microcystin cyclic heptapeptide in the cyanobacterial genus Fischerella.</title>
        <authorList>
            <person name="Heck K."/>
            <person name="Alvarenga D.O."/>
            <person name="Shishido T.K."/>
            <person name="Varani A.M."/>
            <person name="Dorr F.A."/>
            <person name="Pinto E."/>
            <person name="Rouhiainen L."/>
            <person name="Jokela J."/>
            <person name="Sivonen K."/>
            <person name="Fiore M.F."/>
        </authorList>
    </citation>
    <scope>NUCLEOTIDE SEQUENCE</scope>
    <source>
        <strain evidence="6">CENA161</strain>
    </source>
</reference>
<dbReference type="Gene3D" id="1.10.1200.10">
    <property type="entry name" value="ACP-like"/>
    <property type="match status" value="2"/>
</dbReference>
<dbReference type="InterPro" id="IPR025110">
    <property type="entry name" value="AMP-bd_C"/>
</dbReference>
<feature type="domain" description="Carrier" evidence="5">
    <location>
        <begin position="984"/>
        <end position="1059"/>
    </location>
</feature>
<dbReference type="PANTHER" id="PTHR45527:SF1">
    <property type="entry name" value="FATTY ACID SYNTHASE"/>
    <property type="match status" value="1"/>
</dbReference>
<dbReference type="InterPro" id="IPR010071">
    <property type="entry name" value="AA_adenyl_dom"/>
</dbReference>
<dbReference type="Pfam" id="PF00550">
    <property type="entry name" value="PP-binding"/>
    <property type="match status" value="2"/>
</dbReference>
<evidence type="ECO:0000256" key="1">
    <source>
        <dbReference type="ARBA" id="ARBA00001957"/>
    </source>
</evidence>
<dbReference type="CDD" id="cd05930">
    <property type="entry name" value="A_NRPS"/>
    <property type="match status" value="2"/>
</dbReference>
<keyword evidence="3" id="KW-0596">Phosphopantetheine</keyword>
<dbReference type="InterPro" id="IPR006162">
    <property type="entry name" value="Ppantetheine_attach_site"/>
</dbReference>
<dbReference type="FunFam" id="2.30.38.10:FF:000001">
    <property type="entry name" value="Non-ribosomal peptide synthetase PvdI"/>
    <property type="match status" value="1"/>
</dbReference>
<proteinExistence type="inferred from homology"/>